<accession>A0ABQ7U4E7</accession>
<sequence>MPMTVVEVAAPSPMRYMMGAAVMMIGVVLPLAYMMFRNKRVPSSSSYSKQTLWRHTQNELLEKRNKEKSRGGNSAIVLQEGLLAVLIGSYPSSSPTFLRIEVHNSDN</sequence>
<evidence type="ECO:0000313" key="3">
    <source>
        <dbReference type="Proteomes" id="UP000826656"/>
    </source>
</evidence>
<reference evidence="2 3" key="1">
    <citation type="journal article" date="2021" name="bioRxiv">
        <title>Chromosome-scale and haplotype-resolved genome assembly of a tetraploid potato cultivar.</title>
        <authorList>
            <person name="Sun H."/>
            <person name="Jiao W.-B."/>
            <person name="Krause K."/>
            <person name="Campoy J.A."/>
            <person name="Goel M."/>
            <person name="Folz-Donahue K."/>
            <person name="Kukat C."/>
            <person name="Huettel B."/>
            <person name="Schneeberger K."/>
        </authorList>
    </citation>
    <scope>NUCLEOTIDE SEQUENCE [LARGE SCALE GENOMIC DNA]</scope>
    <source>
        <strain evidence="2">SolTubOtavaFocal</strain>
        <tissue evidence="2">Leaves</tissue>
    </source>
</reference>
<keyword evidence="1" id="KW-0812">Transmembrane</keyword>
<keyword evidence="3" id="KW-1185">Reference proteome</keyword>
<keyword evidence="1" id="KW-1133">Transmembrane helix</keyword>
<evidence type="ECO:0008006" key="4">
    <source>
        <dbReference type="Google" id="ProtNLM"/>
    </source>
</evidence>
<feature type="transmembrane region" description="Helical" evidence="1">
    <location>
        <begin position="16"/>
        <end position="36"/>
    </location>
</feature>
<comment type="caution">
    <text evidence="2">The sequence shown here is derived from an EMBL/GenBank/DDBJ whole genome shotgun (WGS) entry which is preliminary data.</text>
</comment>
<evidence type="ECO:0000313" key="2">
    <source>
        <dbReference type="EMBL" id="KAH0741628.1"/>
    </source>
</evidence>
<dbReference type="PANTHER" id="PTHR37749:SF1">
    <property type="entry name" value="TRANSMEMBRANE PROTEIN"/>
    <property type="match status" value="1"/>
</dbReference>
<gene>
    <name evidence="2" type="ORF">KY290_034671</name>
</gene>
<name>A0ABQ7U4E7_SOLTU</name>
<keyword evidence="1" id="KW-0472">Membrane</keyword>
<dbReference type="PANTHER" id="PTHR37749">
    <property type="entry name" value="TRANSMEMBRANE PROTEIN"/>
    <property type="match status" value="1"/>
</dbReference>
<dbReference type="Proteomes" id="UP000826656">
    <property type="component" value="Unassembled WGS sequence"/>
</dbReference>
<protein>
    <recommendedName>
        <fullName evidence="4">Transmembrane protein</fullName>
    </recommendedName>
</protein>
<proteinExistence type="predicted"/>
<dbReference type="EMBL" id="JAIVGD010000026">
    <property type="protein sequence ID" value="KAH0741628.1"/>
    <property type="molecule type" value="Genomic_DNA"/>
</dbReference>
<organism evidence="2 3">
    <name type="scientific">Solanum tuberosum</name>
    <name type="common">Potato</name>
    <dbReference type="NCBI Taxonomy" id="4113"/>
    <lineage>
        <taxon>Eukaryota</taxon>
        <taxon>Viridiplantae</taxon>
        <taxon>Streptophyta</taxon>
        <taxon>Embryophyta</taxon>
        <taxon>Tracheophyta</taxon>
        <taxon>Spermatophyta</taxon>
        <taxon>Magnoliopsida</taxon>
        <taxon>eudicotyledons</taxon>
        <taxon>Gunneridae</taxon>
        <taxon>Pentapetalae</taxon>
        <taxon>asterids</taxon>
        <taxon>lamiids</taxon>
        <taxon>Solanales</taxon>
        <taxon>Solanaceae</taxon>
        <taxon>Solanoideae</taxon>
        <taxon>Solaneae</taxon>
        <taxon>Solanum</taxon>
    </lineage>
</organism>
<evidence type="ECO:0000256" key="1">
    <source>
        <dbReference type="SAM" id="Phobius"/>
    </source>
</evidence>